<dbReference type="eggNOG" id="COG2358">
    <property type="taxonomic scope" value="Bacteria"/>
</dbReference>
<evidence type="ECO:0000313" key="1">
    <source>
        <dbReference type="EMBL" id="AGF48572.1"/>
    </source>
</evidence>
<dbReference type="EMBL" id="CP003805">
    <property type="protein sequence ID" value="AGF48572.1"/>
    <property type="molecule type" value="Genomic_DNA"/>
</dbReference>
<dbReference type="PROSITE" id="PS51257">
    <property type="entry name" value="PROKAR_LIPOPROTEIN"/>
    <property type="match status" value="1"/>
</dbReference>
<protein>
    <submittedName>
        <fullName evidence="1">TRAP-type transporter, periplasmic component</fullName>
    </submittedName>
</protein>
<dbReference type="AlphaFoldDB" id="M1LSP5"/>
<name>M1LSP5_9PROT</name>
<dbReference type="HOGENOM" id="CLU_544720_0_0_4"/>
<dbReference type="InterPro" id="IPR011852">
    <property type="entry name" value="TRAP_TAXI"/>
</dbReference>
<dbReference type="Pfam" id="PF16868">
    <property type="entry name" value="NMT1_3"/>
    <property type="match status" value="1"/>
</dbReference>
<dbReference type="KEGG" id="kon:CONE_0014"/>
<dbReference type="PATRIC" id="fig|1208920.3.peg.569"/>
<organism evidence="1 2">
    <name type="scientific">Candidatus Kinetoplastidibacterium stringomonadis TCC290E</name>
    <dbReference type="NCBI Taxonomy" id="1208920"/>
    <lineage>
        <taxon>Bacteria</taxon>
        <taxon>Pseudomonadati</taxon>
        <taxon>Pseudomonadota</taxon>
        <taxon>Betaproteobacteria</taxon>
        <taxon>Candidatus Kinetoplastidibacterium</taxon>
    </lineage>
</organism>
<dbReference type="PANTHER" id="PTHR42941">
    <property type="entry name" value="SLL1037 PROTEIN"/>
    <property type="match status" value="1"/>
</dbReference>
<accession>M1LSP5</accession>
<dbReference type="SUPFAM" id="SSF53850">
    <property type="entry name" value="Periplasmic binding protein-like II"/>
    <property type="match status" value="1"/>
</dbReference>
<proteinExistence type="predicted"/>
<dbReference type="PANTHER" id="PTHR42941:SF1">
    <property type="entry name" value="SLL1037 PROTEIN"/>
    <property type="match status" value="1"/>
</dbReference>
<dbReference type="Proteomes" id="UP000011541">
    <property type="component" value="Chromosome"/>
</dbReference>
<dbReference type="RefSeq" id="WP_015397257.1">
    <property type="nucleotide sequence ID" value="NC_020299.1"/>
</dbReference>
<dbReference type="OrthoDB" id="9780180at2"/>
<keyword evidence="2" id="KW-1185">Reference proteome</keyword>
<dbReference type="CDD" id="cd13520">
    <property type="entry name" value="PBP2_TAXI_TRAP"/>
    <property type="match status" value="1"/>
</dbReference>
<evidence type="ECO:0000313" key="2">
    <source>
        <dbReference type="Proteomes" id="UP000011541"/>
    </source>
</evidence>
<dbReference type="STRING" id="1208920.CONE_0014"/>
<reference evidence="1 2" key="1">
    <citation type="journal article" date="2013" name="Genome Biol. Evol.">
        <title>Genome evolution and phylogenomic analysis of candidatus kinetoplastibacterium, the betaproteobacterial endosymbionts of strigomonas and angomonas.</title>
        <authorList>
            <person name="Alves J.M."/>
            <person name="Serrano M.G."/>
            <person name="Maia da Silva F."/>
            <person name="Voegtly L.J."/>
            <person name="Matveyev A.V."/>
            <person name="Teixeira M.M."/>
            <person name="Camargo E.P."/>
            <person name="Buck G.A."/>
        </authorList>
    </citation>
    <scope>NUCLEOTIDE SEQUENCE [LARGE SCALE GENOMIC DNA]</scope>
    <source>
        <strain evidence="1 2">TCC290E</strain>
    </source>
</reference>
<dbReference type="NCBIfam" id="TIGR02122">
    <property type="entry name" value="TRAP_TAXI"/>
    <property type="match status" value="1"/>
</dbReference>
<dbReference type="Gene3D" id="3.40.190.10">
    <property type="entry name" value="Periplasmic binding protein-like II"/>
    <property type="match status" value="2"/>
</dbReference>
<sequence>MSHIFKKMLVVIMCVMLTACERQPDSEKLRLSLEKRLDNTFGTGSFNIISLKRLGSAIDSTSPSNEERRVVYYDVLLEATKNIELGSWDHPGAAALVTLIGAGPRSIVGVKSHGNDAGDRITAHASAIYRKNNGLWECVAPAGYKAEDGLFLENGIQKPATERLLSTLNTIATSIPYTSSKTAQKVVQQELERSVTRINGRLARLQDGYPFAAGPAKGEYLVFAYSLADIAKKQHVKMIPLITSGSTENIDLLRSGNATIALAPADIALMAYNGKGPFEGHGPFTELRTLGSLYPELAHIVVRNDSLIKNLRDLKGKKISLGPIGSGGRTTFEQILAAHGLRAHKDYKIIDTQFTTALQQLNNNEIDAAAQIIGIPASPLRSEMTQSKLRLIPLDPVVVKKLTESNPALLSLSIAGGTYSNQQKRITTVGTAALMLATSELTMDEADNMVKAIYHAGQYLLAAGSTQGAQVSVTTSKICLTVPMHQGAAEALRKIAHTALPRAVLPKNIIQKKPVLEDNGIETTLTPAL</sequence>
<gene>
    <name evidence="1" type="ORF">CONE_0014</name>
</gene>